<accession>A0A1X7A6Y9</accession>
<dbReference type="Pfam" id="PF08240">
    <property type="entry name" value="ADH_N"/>
    <property type="match status" value="1"/>
</dbReference>
<dbReference type="PANTHER" id="PTHR44154:SF1">
    <property type="entry name" value="QUINONE OXIDOREDUCTASE"/>
    <property type="match status" value="1"/>
</dbReference>
<dbReference type="Proteomes" id="UP000193061">
    <property type="component" value="Unassembled WGS sequence"/>
</dbReference>
<keyword evidence="4" id="KW-1185">Reference proteome</keyword>
<dbReference type="RefSeq" id="WP_085807637.1">
    <property type="nucleotide sequence ID" value="NZ_FWFX01000019.1"/>
</dbReference>
<dbReference type="SMART" id="SM00829">
    <property type="entry name" value="PKS_ER"/>
    <property type="match status" value="1"/>
</dbReference>
<evidence type="ECO:0000313" key="3">
    <source>
        <dbReference type="EMBL" id="SLN72097.1"/>
    </source>
</evidence>
<dbReference type="SUPFAM" id="SSF50129">
    <property type="entry name" value="GroES-like"/>
    <property type="match status" value="1"/>
</dbReference>
<keyword evidence="3" id="KW-0560">Oxidoreductase</keyword>
<dbReference type="InterPro" id="IPR051603">
    <property type="entry name" value="Zinc-ADH_QOR/CCCR"/>
</dbReference>
<organism evidence="3 4">
    <name type="scientific">Roseovarius albus</name>
    <dbReference type="NCBI Taxonomy" id="1247867"/>
    <lineage>
        <taxon>Bacteria</taxon>
        <taxon>Pseudomonadati</taxon>
        <taxon>Pseudomonadota</taxon>
        <taxon>Alphaproteobacteria</taxon>
        <taxon>Rhodobacterales</taxon>
        <taxon>Roseobacteraceae</taxon>
        <taxon>Roseovarius</taxon>
    </lineage>
</organism>
<dbReference type="EC" id="1.3.1.86" evidence="3"/>
<gene>
    <name evidence="3" type="primary">ccr_3</name>
    <name evidence="3" type="ORF">ROA7450_03986</name>
</gene>
<name>A0A1X7A6Y9_9RHOB</name>
<reference evidence="3 4" key="1">
    <citation type="submission" date="2017-03" db="EMBL/GenBank/DDBJ databases">
        <authorList>
            <person name="Afonso C.L."/>
            <person name="Miller P.J."/>
            <person name="Scott M.A."/>
            <person name="Spackman E."/>
            <person name="Goraichik I."/>
            <person name="Dimitrov K.M."/>
            <person name="Suarez D.L."/>
            <person name="Swayne D.E."/>
        </authorList>
    </citation>
    <scope>NUCLEOTIDE SEQUENCE [LARGE SCALE GENOMIC DNA]</scope>
    <source>
        <strain evidence="3 4">CECT 7450</strain>
    </source>
</reference>
<evidence type="ECO:0000256" key="1">
    <source>
        <dbReference type="ARBA" id="ARBA00022857"/>
    </source>
</evidence>
<protein>
    <submittedName>
        <fullName evidence="3">Crotonyl-CoA reductase</fullName>
        <ecNumber evidence="3">1.3.1.86</ecNumber>
    </submittedName>
</protein>
<dbReference type="OrthoDB" id="9788224at2"/>
<dbReference type="EMBL" id="FWFX01000019">
    <property type="protein sequence ID" value="SLN72097.1"/>
    <property type="molecule type" value="Genomic_DNA"/>
</dbReference>
<dbReference type="Gene3D" id="3.40.50.720">
    <property type="entry name" value="NAD(P)-binding Rossmann-like Domain"/>
    <property type="match status" value="1"/>
</dbReference>
<dbReference type="Pfam" id="PF00107">
    <property type="entry name" value="ADH_zinc_N"/>
    <property type="match status" value="1"/>
</dbReference>
<feature type="domain" description="Enoyl reductase (ER)" evidence="2">
    <location>
        <begin position="16"/>
        <end position="365"/>
    </location>
</feature>
<dbReference type="SUPFAM" id="SSF51735">
    <property type="entry name" value="NAD(P)-binding Rossmann-fold domains"/>
    <property type="match status" value="1"/>
</dbReference>
<keyword evidence="1" id="KW-0521">NADP</keyword>
<sequence>MTIPNTMRAVVLTGHGGLDKLVYREDWPTPQPKPDEVLVKIGACGLNNTDINTRTAWYSKTVRDGITDKGGKGGYAEAEAAQGSWSNTEITFPRIQGADVAGHIVAVGAEIDTTRIGERVIVDPWLHGHGEWHLAENACYFGSECDGGFADYVAIRASNAIPIQSDLTYAELATFPTVLTTAEHLVWRANPQPGEWVVIAGASGGVGTTVIQLCLLRGARIVAISTPEKAENLFALGCAAVVDRNSTSLENDIRDAAGGPVDVALDVVGGILFASLNGALRQRGRYSTSGAIAGPMVEFDLRHLIYKDLQFTGATITPPGLFARACRLIETGQLSPLLAATFPLKDLARAQEAFMAKTHVGNIVVAME</sequence>
<dbReference type="Gene3D" id="3.90.180.10">
    <property type="entry name" value="Medium-chain alcohol dehydrogenases, catalytic domain"/>
    <property type="match status" value="1"/>
</dbReference>
<proteinExistence type="predicted"/>
<dbReference type="AlphaFoldDB" id="A0A1X7A6Y9"/>
<dbReference type="InterPro" id="IPR013149">
    <property type="entry name" value="ADH-like_C"/>
</dbReference>
<dbReference type="InterPro" id="IPR013154">
    <property type="entry name" value="ADH-like_N"/>
</dbReference>
<dbReference type="InterPro" id="IPR036291">
    <property type="entry name" value="NAD(P)-bd_dom_sf"/>
</dbReference>
<dbReference type="InterPro" id="IPR011032">
    <property type="entry name" value="GroES-like_sf"/>
</dbReference>
<evidence type="ECO:0000259" key="2">
    <source>
        <dbReference type="SMART" id="SM00829"/>
    </source>
</evidence>
<dbReference type="CDD" id="cd08274">
    <property type="entry name" value="MDR9"/>
    <property type="match status" value="1"/>
</dbReference>
<dbReference type="InterPro" id="IPR020843">
    <property type="entry name" value="ER"/>
</dbReference>
<evidence type="ECO:0000313" key="4">
    <source>
        <dbReference type="Proteomes" id="UP000193061"/>
    </source>
</evidence>
<dbReference type="GO" id="GO:0043880">
    <property type="term" value="F:crotonyl-CoA reductase activity"/>
    <property type="evidence" value="ECO:0007669"/>
    <property type="project" value="UniProtKB-EC"/>
</dbReference>
<dbReference type="PANTHER" id="PTHR44154">
    <property type="entry name" value="QUINONE OXIDOREDUCTASE"/>
    <property type="match status" value="1"/>
</dbReference>